<dbReference type="EMBL" id="AQGV01000013">
    <property type="protein sequence ID" value="MBE0369480.1"/>
    <property type="molecule type" value="Genomic_DNA"/>
</dbReference>
<evidence type="ECO:0000313" key="3">
    <source>
        <dbReference type="Proteomes" id="UP000615755"/>
    </source>
</evidence>
<name>A0ABR9EES4_9GAMM</name>
<keyword evidence="3" id="KW-1185">Reference proteome</keyword>
<dbReference type="CDD" id="cd02440">
    <property type="entry name" value="AdoMet_MTases"/>
    <property type="match status" value="1"/>
</dbReference>
<dbReference type="Gene3D" id="3.40.50.150">
    <property type="entry name" value="Vaccinia Virus protein VP39"/>
    <property type="match status" value="1"/>
</dbReference>
<dbReference type="Pfam" id="PF13847">
    <property type="entry name" value="Methyltransf_31"/>
    <property type="match status" value="1"/>
</dbReference>
<evidence type="ECO:0000313" key="2">
    <source>
        <dbReference type="EMBL" id="MBE0369480.1"/>
    </source>
</evidence>
<protein>
    <recommendedName>
        <fullName evidence="1">Methyltransferase domain-containing protein</fullName>
    </recommendedName>
</protein>
<proteinExistence type="predicted"/>
<dbReference type="InterPro" id="IPR025714">
    <property type="entry name" value="Methyltranfer_dom"/>
</dbReference>
<dbReference type="SUPFAM" id="SSF53335">
    <property type="entry name" value="S-adenosyl-L-methionine-dependent methyltransferases"/>
    <property type="match status" value="1"/>
</dbReference>
<dbReference type="InterPro" id="IPR029063">
    <property type="entry name" value="SAM-dependent_MTases_sf"/>
</dbReference>
<gene>
    <name evidence="2" type="ORF">PAUR_a3989</name>
</gene>
<organism evidence="2 3">
    <name type="scientific">Pseudoalteromonas aurantia 208</name>
    <dbReference type="NCBI Taxonomy" id="1314867"/>
    <lineage>
        <taxon>Bacteria</taxon>
        <taxon>Pseudomonadati</taxon>
        <taxon>Pseudomonadota</taxon>
        <taxon>Gammaproteobacteria</taxon>
        <taxon>Alteromonadales</taxon>
        <taxon>Pseudoalteromonadaceae</taxon>
        <taxon>Pseudoalteromonas</taxon>
    </lineage>
</organism>
<sequence>MNMRVSLVSKIIFVLLFSFVFLFLVGCSSAISKIDYSNVFNRKGWNHTDEVIKKLDIKKGDVVVDLGAGDGYFSFYLAEAVGKNGKVYAIDLSKSEVNKIKSRVEKEGVSNIYPILASEKNPNIPTNDVDLIFMSNSYHHISERVEYFSNINKHIDINGRIAVLDTKKGTPFFVIPHGVHSEQIKKELKDAGYQYITGYDFLPFNNFEVFSK</sequence>
<accession>A0ABR9EES4</accession>
<comment type="caution">
    <text evidence="2">The sequence shown here is derived from an EMBL/GenBank/DDBJ whole genome shotgun (WGS) entry which is preliminary data.</text>
</comment>
<feature type="domain" description="Methyltransferase" evidence="1">
    <location>
        <begin position="57"/>
        <end position="179"/>
    </location>
</feature>
<dbReference type="PANTHER" id="PTHR43861">
    <property type="entry name" value="TRANS-ACONITATE 2-METHYLTRANSFERASE-RELATED"/>
    <property type="match status" value="1"/>
</dbReference>
<dbReference type="Proteomes" id="UP000615755">
    <property type="component" value="Unassembled WGS sequence"/>
</dbReference>
<reference evidence="2 3" key="1">
    <citation type="submission" date="2015-03" db="EMBL/GenBank/DDBJ databases">
        <title>Genome sequence of Pseudoalteromonas aurantia.</title>
        <authorList>
            <person name="Xie B.-B."/>
            <person name="Rong J.-C."/>
            <person name="Qin Q.-L."/>
            <person name="Zhang Y.-Z."/>
        </authorList>
    </citation>
    <scope>NUCLEOTIDE SEQUENCE [LARGE SCALE GENOMIC DNA]</scope>
    <source>
        <strain evidence="2 3">208</strain>
    </source>
</reference>
<evidence type="ECO:0000259" key="1">
    <source>
        <dbReference type="Pfam" id="PF13847"/>
    </source>
</evidence>
<dbReference type="RefSeq" id="WP_192508706.1">
    <property type="nucleotide sequence ID" value="NZ_AQGV01000013.1"/>
</dbReference>
<dbReference type="PROSITE" id="PS51257">
    <property type="entry name" value="PROKAR_LIPOPROTEIN"/>
    <property type="match status" value="1"/>
</dbReference>